<keyword evidence="2" id="KW-1185">Reference proteome</keyword>
<dbReference type="OrthoDB" id="2215036at2759"/>
<reference evidence="3" key="1">
    <citation type="submission" date="2017-02" db="UniProtKB">
        <authorList>
            <consortium name="WormBaseParasite"/>
        </authorList>
    </citation>
    <scope>IDENTIFICATION</scope>
</reference>
<accession>A0A0R3VUD1</accession>
<proteinExistence type="predicted"/>
<dbReference type="STRING" id="60517.A0A0R3VUD1"/>
<organism evidence="3">
    <name type="scientific">Taenia asiatica</name>
    <name type="common">Asian tapeworm</name>
    <dbReference type="NCBI Taxonomy" id="60517"/>
    <lineage>
        <taxon>Eukaryota</taxon>
        <taxon>Metazoa</taxon>
        <taxon>Spiralia</taxon>
        <taxon>Lophotrochozoa</taxon>
        <taxon>Platyhelminthes</taxon>
        <taxon>Cestoda</taxon>
        <taxon>Eucestoda</taxon>
        <taxon>Cyclophyllidea</taxon>
        <taxon>Taeniidae</taxon>
        <taxon>Taenia</taxon>
    </lineage>
</organism>
<dbReference type="InterPro" id="IPR011989">
    <property type="entry name" value="ARM-like"/>
</dbReference>
<reference evidence="1 2" key="2">
    <citation type="submission" date="2018-11" db="EMBL/GenBank/DDBJ databases">
        <authorList>
            <consortium name="Pathogen Informatics"/>
        </authorList>
    </citation>
    <scope>NUCLEOTIDE SEQUENCE [LARGE SCALE GENOMIC DNA]</scope>
</reference>
<dbReference type="Proteomes" id="UP000282613">
    <property type="component" value="Unassembled WGS sequence"/>
</dbReference>
<evidence type="ECO:0000313" key="3">
    <source>
        <dbReference type="WBParaSite" id="TASK_0000092201-mRNA-1"/>
    </source>
</evidence>
<evidence type="ECO:0000313" key="2">
    <source>
        <dbReference type="Proteomes" id="UP000282613"/>
    </source>
</evidence>
<evidence type="ECO:0000313" key="1">
    <source>
        <dbReference type="EMBL" id="VDK22165.1"/>
    </source>
</evidence>
<sequence>MVPELTKLGGAGSPQSLVVFDIFRRLSEDILFFPDVPVKRRRELCAVLSDNVPRIAHFALDSIFSAVKFHMSFEMDFDEGTINALRSALTLLSALFEWSSLNPLVEWRAPDQLLLPSETAGSIQLLLFLLRLPKLRIEAADVLNVMLTKKQGDVVAGKGKSTDITNAYTYLFAFTDCSSQDPITIILEISRFAFSTVEFDDNACKFMHRWAEVIALLGSQVVEDWEYFEGKGPVALKAFDFLVQANAFAAAHPSRLSFPTTTDYVAAWIYANYEKDDYLDFLTSKSSICVRHLASPTETRSYVKLNCLLLSASLWPVEVLRYLINWHKRMLGEDPKPEDLILPSQPFINRTSTLIRQWEGLSFAMDKTVACAYSGNVLISRTAAVATPTPLTLLAERETGRSILLAHLRDSFATAVADLPADPGMRQYHLSILHTLVISCVEGTSEFIPRLLMQHRDILVLLNNN</sequence>
<name>A0A0R3VUD1_TAEAS</name>
<protein>
    <submittedName>
        <fullName evidence="3">Ras-GAP domain-containing protein</fullName>
    </submittedName>
</protein>
<gene>
    <name evidence="1" type="ORF">TASK_LOCUS923</name>
</gene>
<dbReference type="AlphaFoldDB" id="A0A0R3VUD1"/>
<dbReference type="Gene3D" id="1.25.10.10">
    <property type="entry name" value="Leucine-rich Repeat Variant"/>
    <property type="match status" value="1"/>
</dbReference>
<dbReference type="EMBL" id="UYRS01000161">
    <property type="protein sequence ID" value="VDK22165.1"/>
    <property type="molecule type" value="Genomic_DNA"/>
</dbReference>
<dbReference type="WBParaSite" id="TASK_0000092201-mRNA-1">
    <property type="protein sequence ID" value="TASK_0000092201-mRNA-1"/>
    <property type="gene ID" value="TASK_0000092201"/>
</dbReference>